<sequence length="405" mass="47478">MSKRPKIFEDELRAKRVYTKIEKASNLPKNYNKKINQGFKKPMMKNTPRGKEVVIKITGNSKNYQHWKAHLDYVTRKGELEIVADKDTKYQGLEDNKAFSKFFNNSGSAIPNDYENLKEKREVLNFVFSMKEHNNTPKDKLVEAVLKTMKEKYPNNATYAVFHGDTDNPHIHCDLKIAGEDGKRIDVRKNDLLDMRIKFAKNLNDLGIEATATRRWEGKIKEKTKEELKEHKEKLHNHHFEVVEFGEAKYQFDDRNSSSYFVKYKTSKDEITTIWGKELEKVIKENDIKTGEFVKFRKVDKTPVETVIRKKSKNGKREVFIKNSFKDVWDCSILERAEKDLKVNPNMKNLKTTFTQDIKDISEQEKKTAEFLKAKKEKEAKQALNLSSESKGKFGHLKKKDDRDR</sequence>
<keyword evidence="3" id="KW-0946">Virion</keyword>
<dbReference type="InterPro" id="IPR005094">
    <property type="entry name" value="Endonuclease_MobA/VirD2"/>
</dbReference>
<evidence type="ECO:0000313" key="4">
    <source>
        <dbReference type="Proteomes" id="UP000515842"/>
    </source>
</evidence>
<dbReference type="RefSeq" id="WP_187474238.1">
    <property type="nucleotide sequence ID" value="NZ_CP060693.1"/>
</dbReference>
<dbReference type="AlphaFoldDB" id="A0A7G9LMB1"/>
<gene>
    <name evidence="3" type="ORF">HOO34_09030</name>
</gene>
<keyword evidence="3" id="KW-0167">Capsid protein</keyword>
<dbReference type="NCBIfam" id="NF041450">
    <property type="entry name" value="MobP1"/>
    <property type="match status" value="1"/>
</dbReference>
<protein>
    <submittedName>
        <fullName evidence="3">Spore coat protein CotH</fullName>
    </submittedName>
</protein>
<dbReference type="InterPro" id="IPR048178">
    <property type="entry name" value="MobP1_relaxase-like"/>
</dbReference>
<evidence type="ECO:0000259" key="2">
    <source>
        <dbReference type="Pfam" id="PF03432"/>
    </source>
</evidence>
<dbReference type="Pfam" id="PF03432">
    <property type="entry name" value="Relaxase"/>
    <property type="match status" value="1"/>
</dbReference>
<dbReference type="Proteomes" id="UP000515842">
    <property type="component" value="Chromosome"/>
</dbReference>
<evidence type="ECO:0000256" key="1">
    <source>
        <dbReference type="SAM" id="MobiDB-lite"/>
    </source>
</evidence>
<reference evidence="3 4" key="1">
    <citation type="journal article" date="2020" name="Front. Microbiol.">
        <title>Genomic Analysis and Antimicrobial Resistance of Aliarcobacter cryaerophilus Strains From German Water Poultry.</title>
        <authorList>
            <person name="Muller E."/>
            <person name="Hotzel H."/>
            <person name="Ahlers C."/>
            <person name="Hanel I."/>
            <person name="Tomaso H."/>
            <person name="Abdel-Glil M.Y."/>
        </authorList>
    </citation>
    <scope>NUCLEOTIDE SEQUENCE [LARGE SCALE GENOMIC DNA]</scope>
    <source>
        <strain evidence="3 4">16CS1285-4</strain>
    </source>
</reference>
<evidence type="ECO:0000313" key="3">
    <source>
        <dbReference type="EMBL" id="QNM89760.1"/>
    </source>
</evidence>
<organism evidence="3 4">
    <name type="scientific">Aliarcobacter cryaerophilus</name>
    <dbReference type="NCBI Taxonomy" id="28198"/>
    <lineage>
        <taxon>Bacteria</taxon>
        <taxon>Pseudomonadati</taxon>
        <taxon>Campylobacterota</taxon>
        <taxon>Epsilonproteobacteria</taxon>
        <taxon>Campylobacterales</taxon>
        <taxon>Arcobacteraceae</taxon>
        <taxon>Aliarcobacter</taxon>
    </lineage>
</organism>
<feature type="region of interest" description="Disordered" evidence="1">
    <location>
        <begin position="380"/>
        <end position="405"/>
    </location>
</feature>
<accession>A0A7G9LMB1</accession>
<feature type="domain" description="MobA/VirD2-like nuclease" evidence="2">
    <location>
        <begin position="116"/>
        <end position="196"/>
    </location>
</feature>
<proteinExistence type="predicted"/>
<dbReference type="EMBL" id="CP060693">
    <property type="protein sequence ID" value="QNM89760.1"/>
    <property type="molecule type" value="Genomic_DNA"/>
</dbReference>
<name>A0A7G9LMB1_9BACT</name>